<organism evidence="1">
    <name type="scientific">Arundo donax</name>
    <name type="common">Giant reed</name>
    <name type="synonym">Donax arundinaceus</name>
    <dbReference type="NCBI Taxonomy" id="35708"/>
    <lineage>
        <taxon>Eukaryota</taxon>
        <taxon>Viridiplantae</taxon>
        <taxon>Streptophyta</taxon>
        <taxon>Embryophyta</taxon>
        <taxon>Tracheophyta</taxon>
        <taxon>Spermatophyta</taxon>
        <taxon>Magnoliopsida</taxon>
        <taxon>Liliopsida</taxon>
        <taxon>Poales</taxon>
        <taxon>Poaceae</taxon>
        <taxon>PACMAD clade</taxon>
        <taxon>Arundinoideae</taxon>
        <taxon>Arundineae</taxon>
        <taxon>Arundo</taxon>
    </lineage>
</organism>
<dbReference type="AlphaFoldDB" id="A0A0A8Y5C8"/>
<dbReference type="EMBL" id="GBRH01277732">
    <property type="protein sequence ID" value="JAD20163.1"/>
    <property type="molecule type" value="Transcribed_RNA"/>
</dbReference>
<reference evidence="1" key="2">
    <citation type="journal article" date="2015" name="Data Brief">
        <title>Shoot transcriptome of the giant reed, Arundo donax.</title>
        <authorList>
            <person name="Barrero R.A."/>
            <person name="Guerrero F.D."/>
            <person name="Moolhuijzen P."/>
            <person name="Goolsby J.A."/>
            <person name="Tidwell J."/>
            <person name="Bellgard S.E."/>
            <person name="Bellgard M.I."/>
        </authorList>
    </citation>
    <scope>NUCLEOTIDE SEQUENCE</scope>
    <source>
        <tissue evidence="1">Shoot tissue taken approximately 20 cm above the soil surface</tissue>
    </source>
</reference>
<evidence type="ECO:0000313" key="1">
    <source>
        <dbReference type="EMBL" id="JAD20163.1"/>
    </source>
</evidence>
<proteinExistence type="predicted"/>
<name>A0A0A8Y5C8_ARUDO</name>
<sequence length="27" mass="3075">MYHSLHLFSTRDLTFAKLLAAVKAKVI</sequence>
<accession>A0A0A8Y5C8</accession>
<reference evidence="1" key="1">
    <citation type="submission" date="2014-09" db="EMBL/GenBank/DDBJ databases">
        <authorList>
            <person name="Magalhaes I.L.F."/>
            <person name="Oliveira U."/>
            <person name="Santos F.R."/>
            <person name="Vidigal T.H.D.A."/>
            <person name="Brescovit A.D."/>
            <person name="Santos A.J."/>
        </authorList>
    </citation>
    <scope>NUCLEOTIDE SEQUENCE</scope>
    <source>
        <tissue evidence="1">Shoot tissue taken approximately 20 cm above the soil surface</tissue>
    </source>
</reference>
<protein>
    <submittedName>
        <fullName evidence="1">Uncharacterized protein</fullName>
    </submittedName>
</protein>